<evidence type="ECO:0000313" key="2">
    <source>
        <dbReference type="Proteomes" id="UP000326582"/>
    </source>
</evidence>
<name>A0ACD0WEX4_CLALS</name>
<organism evidence="1 2">
    <name type="scientific">Clavispora lusitaniae</name>
    <name type="common">Candida lusitaniae</name>
    <dbReference type="NCBI Taxonomy" id="36911"/>
    <lineage>
        <taxon>Eukaryota</taxon>
        <taxon>Fungi</taxon>
        <taxon>Dikarya</taxon>
        <taxon>Ascomycota</taxon>
        <taxon>Saccharomycotina</taxon>
        <taxon>Pichiomycetes</taxon>
        <taxon>Metschnikowiaceae</taxon>
        <taxon>Clavispora</taxon>
    </lineage>
</organism>
<proteinExistence type="predicted"/>
<accession>A0ACD0WEX4</accession>
<gene>
    <name evidence="1" type="ORF">EJF14_11215</name>
</gene>
<dbReference type="Proteomes" id="UP000326582">
    <property type="component" value="Chromosome 1"/>
</dbReference>
<dbReference type="EMBL" id="CP038484">
    <property type="protein sequence ID" value="QFZ26088.1"/>
    <property type="molecule type" value="Genomic_DNA"/>
</dbReference>
<evidence type="ECO:0000313" key="1">
    <source>
        <dbReference type="EMBL" id="QFZ26088.1"/>
    </source>
</evidence>
<sequence>MARPLFLYRVKPTSWCVVVTENAGHFYFNTDTKQSVWQLDDTDIASDTLVANVNFDELGVLFARANGFSIKQLSKSKKSYVEESEEKDEERKELENMEVAYDDSSDMSDDEEEDANEHEMLQNILAESGLLQEESHDTDMEDDNRNESTEEKQQTGLALGYSSSDDSDDGSEEHALDSEGESSKKDLLEEGESSEKKESPENEVSDEQEEPSEAVDEEESNNDLDLSLTDTTLSSKVIEDFRALLESSKDDISVYDPWFVVEEELLPKLAQNPVYYAVPEQSREEIFNQWVLERTSTEEKSAGIFPTAEMRFFHFLQPYKSEVRKRYFAEFLRDHAQELKNSDFGSLNLEDAYRRLRLTLNDFAEYERRVKKLGTVKSNVKVEHVQSYVAKHLRQHHCSEASDIFAPESLSRHGDFFEQWIYICNACQVPLKVANDPTNFIVGDEKRIACYIAALKAKIA</sequence>
<keyword evidence="2" id="KW-1185">Reference proteome</keyword>
<protein>
    <submittedName>
        <fullName evidence="1">Uncharacterized protein</fullName>
    </submittedName>
</protein>
<reference evidence="2" key="1">
    <citation type="journal article" date="2019" name="MBio">
        <title>Comparative genomics for the elucidation of multidrug resistance (MDR) in Candida lusitaniae.</title>
        <authorList>
            <person name="Kannan A."/>
            <person name="Asner S.A."/>
            <person name="Trachsel E."/>
            <person name="Kelly S."/>
            <person name="Parker J."/>
            <person name="Sanglard D."/>
        </authorList>
    </citation>
    <scope>NUCLEOTIDE SEQUENCE [LARGE SCALE GENOMIC DNA]</scope>
    <source>
        <strain evidence="2">P1</strain>
    </source>
</reference>